<dbReference type="Pfam" id="PF14416">
    <property type="entry name" value="PMR5N"/>
    <property type="match status" value="1"/>
</dbReference>
<keyword evidence="5" id="KW-1133">Transmembrane helix</keyword>
<evidence type="ECO:0000256" key="1">
    <source>
        <dbReference type="ARBA" id="ARBA00004167"/>
    </source>
</evidence>
<feature type="chain" id="PRO_5004929121" evidence="7">
    <location>
        <begin position="29"/>
        <end position="381"/>
    </location>
</feature>
<comment type="subcellular location">
    <subcellularLocation>
        <location evidence="1">Membrane</location>
        <topology evidence="1">Single-pass membrane protein</topology>
    </subcellularLocation>
</comment>
<dbReference type="GO" id="GO:0016020">
    <property type="term" value="C:membrane"/>
    <property type="evidence" value="ECO:0007669"/>
    <property type="project" value="UniProtKB-SubCell"/>
</dbReference>
<reference evidence="11" key="1">
    <citation type="submission" date="2013-01" db="EMBL/GenBank/DDBJ databases">
        <title>Draft Genome Sequence of a Mulberry Tree, Morus notabilis C.K. Schneid.</title>
        <authorList>
            <person name="He N."/>
            <person name="Zhao S."/>
        </authorList>
    </citation>
    <scope>NUCLEOTIDE SEQUENCE</scope>
</reference>
<evidence type="ECO:0000313" key="10">
    <source>
        <dbReference type="EMBL" id="EXB54085.1"/>
    </source>
</evidence>
<organism evidence="10 11">
    <name type="scientific">Morus notabilis</name>
    <dbReference type="NCBI Taxonomy" id="981085"/>
    <lineage>
        <taxon>Eukaryota</taxon>
        <taxon>Viridiplantae</taxon>
        <taxon>Streptophyta</taxon>
        <taxon>Embryophyta</taxon>
        <taxon>Tracheophyta</taxon>
        <taxon>Spermatophyta</taxon>
        <taxon>Magnoliopsida</taxon>
        <taxon>eudicotyledons</taxon>
        <taxon>Gunneridae</taxon>
        <taxon>Pentapetalae</taxon>
        <taxon>rosids</taxon>
        <taxon>fabids</taxon>
        <taxon>Rosales</taxon>
        <taxon>Moraceae</taxon>
        <taxon>Moreae</taxon>
        <taxon>Morus</taxon>
    </lineage>
</organism>
<feature type="signal peptide" evidence="7">
    <location>
        <begin position="1"/>
        <end position="28"/>
    </location>
</feature>
<dbReference type="AlphaFoldDB" id="W9R1L1"/>
<dbReference type="EMBL" id="KE344155">
    <property type="protein sequence ID" value="EXB54085.1"/>
    <property type="molecule type" value="Genomic_DNA"/>
</dbReference>
<evidence type="ECO:0000259" key="8">
    <source>
        <dbReference type="Pfam" id="PF13839"/>
    </source>
</evidence>
<dbReference type="KEGG" id="mnt:21400516"/>
<keyword evidence="7" id="KW-0732">Signal</keyword>
<keyword evidence="4" id="KW-0735">Signal-anchor</keyword>
<evidence type="ECO:0000256" key="5">
    <source>
        <dbReference type="ARBA" id="ARBA00022989"/>
    </source>
</evidence>
<evidence type="ECO:0000256" key="3">
    <source>
        <dbReference type="ARBA" id="ARBA00022692"/>
    </source>
</evidence>
<evidence type="ECO:0000256" key="2">
    <source>
        <dbReference type="ARBA" id="ARBA00007727"/>
    </source>
</evidence>
<feature type="domain" description="Trichome birefringence-like C-terminal" evidence="8">
    <location>
        <begin position="105"/>
        <end position="372"/>
    </location>
</feature>
<dbReference type="InterPro" id="IPR026057">
    <property type="entry name" value="TBL_C"/>
</dbReference>
<dbReference type="InterPro" id="IPR025846">
    <property type="entry name" value="TBL_N"/>
</dbReference>
<keyword evidence="6" id="KW-0472">Membrane</keyword>
<proteinExistence type="inferred from homology"/>
<accession>W9R1L1</accession>
<dbReference type="PANTHER" id="PTHR32285">
    <property type="entry name" value="PROTEIN TRICHOME BIREFRINGENCE-LIKE 9-RELATED"/>
    <property type="match status" value="1"/>
</dbReference>
<feature type="domain" description="Trichome birefringence-like N-terminal" evidence="9">
    <location>
        <begin position="54"/>
        <end position="104"/>
    </location>
</feature>
<dbReference type="eggNOG" id="ENOG502RTPH">
    <property type="taxonomic scope" value="Eukaryota"/>
</dbReference>
<dbReference type="GO" id="GO:0016413">
    <property type="term" value="F:O-acetyltransferase activity"/>
    <property type="evidence" value="ECO:0007669"/>
    <property type="project" value="InterPro"/>
</dbReference>
<dbReference type="InterPro" id="IPR029962">
    <property type="entry name" value="TBL"/>
</dbReference>
<dbReference type="Pfam" id="PF13839">
    <property type="entry name" value="PC-Esterase"/>
    <property type="match status" value="1"/>
</dbReference>
<comment type="similarity">
    <text evidence="2">Belongs to the PC-esterase family. TBL subfamily.</text>
</comment>
<protein>
    <submittedName>
        <fullName evidence="10">Uncharacterized protein</fullName>
    </submittedName>
</protein>
<evidence type="ECO:0000259" key="9">
    <source>
        <dbReference type="Pfam" id="PF14416"/>
    </source>
</evidence>
<evidence type="ECO:0000256" key="7">
    <source>
        <dbReference type="SAM" id="SignalP"/>
    </source>
</evidence>
<dbReference type="OrthoDB" id="630188at2759"/>
<keyword evidence="11" id="KW-1185">Reference proteome</keyword>
<evidence type="ECO:0000256" key="4">
    <source>
        <dbReference type="ARBA" id="ARBA00022968"/>
    </source>
</evidence>
<name>W9R1L1_9ROSA</name>
<gene>
    <name evidence="10" type="ORF">L484_017522</name>
</gene>
<evidence type="ECO:0000313" key="11">
    <source>
        <dbReference type="Proteomes" id="UP000030645"/>
    </source>
</evidence>
<dbReference type="Proteomes" id="UP000030645">
    <property type="component" value="Unassembled WGS sequence"/>
</dbReference>
<sequence length="381" mass="43699">MSMDRWFGSLVNHDIFALLCFVATLLAAQEVKGNALGDVFEKKVGFKQRNQNRRCDFSQGSWVKDDSYPLYNEKSCPFIGFNCLNNGRPDKDYLQYRWKPNGCDLPRFDGRDFLERYRGKKIMFVGDSLSNNMWQSLTCMLYMATPHSNYTLSTTKLLSEFSLPDYGLSVMFLKNGFLVDMVYEKDMGKVLKLDSISSAKQWIGVDMLIFNTFHWWTHSGRSKTWDYFQVGNKVVKEMDRMLAFRTALTTWAKWVNSNIDPSKTIVFYQGVSAVHQNGTEWNDPKAKNCNGQTQPVMGSKYPGTTSHPGEEIVKSVLSSLRDQAYLLDITLLTQLRKDGHPSIYATKDRAFVDCSHWCLPGVPDTWNEILYAVLLNSNILL</sequence>
<evidence type="ECO:0000256" key="6">
    <source>
        <dbReference type="ARBA" id="ARBA00023136"/>
    </source>
</evidence>
<dbReference type="GO" id="GO:0005794">
    <property type="term" value="C:Golgi apparatus"/>
    <property type="evidence" value="ECO:0007669"/>
    <property type="project" value="TreeGrafter"/>
</dbReference>
<dbReference type="PANTHER" id="PTHR32285:SF30">
    <property type="entry name" value="PROTEIN TRICHOME BIREFRINGENCE-LIKE 42"/>
    <property type="match status" value="1"/>
</dbReference>
<keyword evidence="3" id="KW-0812">Transmembrane</keyword>